<feature type="non-terminal residue" evidence="1">
    <location>
        <position position="1"/>
    </location>
</feature>
<protein>
    <submittedName>
        <fullName evidence="1">7201_t:CDS:1</fullName>
    </submittedName>
</protein>
<sequence length="112" mass="13012">DKQWSRGITSDKIDVPNIRTQPRTLIHQKGFEFLSIERTFENKVRKELQYQRSPLYCTTDTSQFKDSLRTIYNGKKKTPSLSDVRVVSIGFQDGGLKLVEYSISLTNVLQFH</sequence>
<accession>A0A9N9GZT4</accession>
<dbReference type="Proteomes" id="UP000789342">
    <property type="component" value="Unassembled WGS sequence"/>
</dbReference>
<keyword evidence="2" id="KW-1185">Reference proteome</keyword>
<organism evidence="1 2">
    <name type="scientific">Acaulospora morrowiae</name>
    <dbReference type="NCBI Taxonomy" id="94023"/>
    <lineage>
        <taxon>Eukaryota</taxon>
        <taxon>Fungi</taxon>
        <taxon>Fungi incertae sedis</taxon>
        <taxon>Mucoromycota</taxon>
        <taxon>Glomeromycotina</taxon>
        <taxon>Glomeromycetes</taxon>
        <taxon>Diversisporales</taxon>
        <taxon>Acaulosporaceae</taxon>
        <taxon>Acaulospora</taxon>
    </lineage>
</organism>
<name>A0A9N9GZT4_9GLOM</name>
<gene>
    <name evidence="1" type="ORF">AMORRO_LOCUS9781</name>
</gene>
<evidence type="ECO:0000313" key="1">
    <source>
        <dbReference type="EMBL" id="CAG8647050.1"/>
    </source>
</evidence>
<dbReference type="EMBL" id="CAJVPV010009996">
    <property type="protein sequence ID" value="CAG8647050.1"/>
    <property type="molecule type" value="Genomic_DNA"/>
</dbReference>
<evidence type="ECO:0000313" key="2">
    <source>
        <dbReference type="Proteomes" id="UP000789342"/>
    </source>
</evidence>
<dbReference type="AlphaFoldDB" id="A0A9N9GZT4"/>
<proteinExistence type="predicted"/>
<reference evidence="1" key="1">
    <citation type="submission" date="2021-06" db="EMBL/GenBank/DDBJ databases">
        <authorList>
            <person name="Kallberg Y."/>
            <person name="Tangrot J."/>
            <person name="Rosling A."/>
        </authorList>
    </citation>
    <scope>NUCLEOTIDE SEQUENCE</scope>
    <source>
        <strain evidence="1">CL551</strain>
    </source>
</reference>
<comment type="caution">
    <text evidence="1">The sequence shown here is derived from an EMBL/GenBank/DDBJ whole genome shotgun (WGS) entry which is preliminary data.</text>
</comment>